<dbReference type="Proteomes" id="UP000747542">
    <property type="component" value="Unassembled WGS sequence"/>
</dbReference>
<dbReference type="Pfam" id="PF02146">
    <property type="entry name" value="SIR2"/>
    <property type="match status" value="1"/>
</dbReference>
<gene>
    <name evidence="17" type="primary">Sirt7-L1</name>
    <name evidence="17" type="ORF">Hamer_G011560</name>
</gene>
<feature type="binding site" evidence="15">
    <location>
        <position position="101"/>
    </location>
    <ligand>
        <name>Zn(2+)</name>
        <dbReference type="ChEBI" id="CHEBI:29105"/>
    </ligand>
</feature>
<dbReference type="InterPro" id="IPR026590">
    <property type="entry name" value="Ssirtuin_cat_dom"/>
</dbReference>
<keyword evidence="4" id="KW-0808">Transferase</keyword>
<evidence type="ECO:0000313" key="18">
    <source>
        <dbReference type="Proteomes" id="UP000747542"/>
    </source>
</evidence>
<proteinExistence type="inferred from homology"/>
<dbReference type="GO" id="GO:0097372">
    <property type="term" value="F:histone H3K18 deacetylase activity, NAD-dependent"/>
    <property type="evidence" value="ECO:0007669"/>
    <property type="project" value="TreeGrafter"/>
</dbReference>
<keyword evidence="5 15" id="KW-0479">Metal-binding</keyword>
<comment type="catalytic activity">
    <reaction evidence="12">
        <text>N(6)-succinyl-L-lysyl-[protein] + NAD(+) + H2O = 2''-O-succinyl-ADP-D-ribose + nicotinamide + L-lysyl-[protein]</text>
        <dbReference type="Rhea" id="RHEA:47668"/>
        <dbReference type="Rhea" id="RHEA-COMP:9752"/>
        <dbReference type="Rhea" id="RHEA-COMP:11877"/>
        <dbReference type="ChEBI" id="CHEBI:15377"/>
        <dbReference type="ChEBI" id="CHEBI:17154"/>
        <dbReference type="ChEBI" id="CHEBI:29969"/>
        <dbReference type="ChEBI" id="CHEBI:57540"/>
        <dbReference type="ChEBI" id="CHEBI:87830"/>
        <dbReference type="ChEBI" id="CHEBI:87832"/>
    </reaction>
    <physiologicalReaction direction="left-to-right" evidence="12">
        <dbReference type="Rhea" id="RHEA:47669"/>
    </physiologicalReaction>
</comment>
<dbReference type="PANTHER" id="PTHR11085">
    <property type="entry name" value="NAD-DEPENDENT PROTEIN DEACYLASE SIRTUIN-5, MITOCHONDRIAL-RELATED"/>
    <property type="match status" value="1"/>
</dbReference>
<dbReference type="Gene3D" id="3.40.50.1220">
    <property type="entry name" value="TPP-binding domain"/>
    <property type="match status" value="1"/>
</dbReference>
<dbReference type="GO" id="GO:0010468">
    <property type="term" value="P:regulation of gene expression"/>
    <property type="evidence" value="ECO:0007669"/>
    <property type="project" value="UniProtKB-ARBA"/>
</dbReference>
<dbReference type="FunFam" id="3.40.50.1220:FF:000038">
    <property type="entry name" value="NAD-dependent protein deacetylase sirtuin-6 isoform X2"/>
    <property type="match status" value="1"/>
</dbReference>
<evidence type="ECO:0000256" key="3">
    <source>
        <dbReference type="ARBA" id="ARBA00022553"/>
    </source>
</evidence>
<dbReference type="EMBL" id="JAHLQT010018664">
    <property type="protein sequence ID" value="KAG7168886.1"/>
    <property type="molecule type" value="Genomic_DNA"/>
</dbReference>
<evidence type="ECO:0000256" key="2">
    <source>
        <dbReference type="ARBA" id="ARBA00012928"/>
    </source>
</evidence>
<keyword evidence="7" id="KW-0520">NAD</keyword>
<evidence type="ECO:0000259" key="16">
    <source>
        <dbReference type="PROSITE" id="PS50305"/>
    </source>
</evidence>
<dbReference type="FunFam" id="2.20.28.200:FF:000002">
    <property type="entry name" value="NAD-dependent deacetylase sirtuin-7"/>
    <property type="match status" value="1"/>
</dbReference>
<feature type="domain" description="Deacetylase sirtuin-type" evidence="16">
    <location>
        <begin position="1"/>
        <end position="235"/>
    </location>
</feature>
<feature type="non-terminal residue" evidence="17">
    <location>
        <position position="1"/>
    </location>
</feature>
<comment type="cofactor">
    <cofactor evidence="1">
        <name>Zn(2+)</name>
        <dbReference type="ChEBI" id="CHEBI:29105"/>
    </cofactor>
</comment>
<dbReference type="EC" id="2.3.1.286" evidence="2"/>
<dbReference type="GO" id="GO:0140861">
    <property type="term" value="P:DNA repair-dependent chromatin remodeling"/>
    <property type="evidence" value="ECO:0007669"/>
    <property type="project" value="UniProtKB-ARBA"/>
</dbReference>
<evidence type="ECO:0000256" key="6">
    <source>
        <dbReference type="ARBA" id="ARBA00022833"/>
    </source>
</evidence>
<dbReference type="GO" id="GO:0000785">
    <property type="term" value="C:chromatin"/>
    <property type="evidence" value="ECO:0007669"/>
    <property type="project" value="TreeGrafter"/>
</dbReference>
<feature type="binding site" evidence="15">
    <location>
        <position position="134"/>
    </location>
    <ligand>
        <name>Zn(2+)</name>
        <dbReference type="ChEBI" id="CHEBI:29105"/>
    </ligand>
</feature>
<evidence type="ECO:0000256" key="1">
    <source>
        <dbReference type="ARBA" id="ARBA00001947"/>
    </source>
</evidence>
<dbReference type="InterPro" id="IPR003000">
    <property type="entry name" value="Sirtuin"/>
</dbReference>
<comment type="catalytic activity">
    <reaction evidence="13">
        <text>N(6)-propanoyl-L-lysyl-[protein] + NAD(+) + H2O = 3''-O-propanoyl-ADP-D-ribose + nicotinamide + L-lysyl-[protein]</text>
        <dbReference type="Rhea" id="RHEA:23500"/>
        <dbReference type="Rhea" id="RHEA-COMP:9752"/>
        <dbReference type="Rhea" id="RHEA-COMP:13758"/>
        <dbReference type="ChEBI" id="CHEBI:15377"/>
        <dbReference type="ChEBI" id="CHEBI:17154"/>
        <dbReference type="ChEBI" id="CHEBI:29969"/>
        <dbReference type="ChEBI" id="CHEBI:57540"/>
        <dbReference type="ChEBI" id="CHEBI:138019"/>
        <dbReference type="ChEBI" id="CHEBI:145015"/>
    </reaction>
    <physiologicalReaction direction="left-to-right" evidence="13">
        <dbReference type="Rhea" id="RHEA:23501"/>
    </physiologicalReaction>
</comment>
<dbReference type="PANTHER" id="PTHR11085:SF1">
    <property type="entry name" value="NAD-DEPENDENT PROTEIN DEACETYLASE SIRTUIN-7"/>
    <property type="match status" value="1"/>
</dbReference>
<dbReference type="GO" id="GO:0035861">
    <property type="term" value="C:site of double-strand break"/>
    <property type="evidence" value="ECO:0007669"/>
    <property type="project" value="UniProtKB-ARBA"/>
</dbReference>
<dbReference type="AlphaFoldDB" id="A0A8J5K3V4"/>
<name>A0A8J5K3V4_HOMAM</name>
<evidence type="ECO:0000256" key="12">
    <source>
        <dbReference type="ARBA" id="ARBA00051105"/>
    </source>
</evidence>
<comment type="catalytic activity">
    <reaction evidence="11">
        <text>N(6)-decanoyl-L-lysyl-[protein] + NAD(+) + H2O = 2''-O-decanoyl-ADP-D-ribose + nicotinamide + L-lysyl-[protein]</text>
        <dbReference type="Rhea" id="RHEA:70631"/>
        <dbReference type="Rhea" id="RHEA-COMP:9752"/>
        <dbReference type="Rhea" id="RHEA-COMP:17932"/>
        <dbReference type="ChEBI" id="CHEBI:15377"/>
        <dbReference type="ChEBI" id="CHEBI:17154"/>
        <dbReference type="ChEBI" id="CHEBI:29969"/>
        <dbReference type="ChEBI" id="CHEBI:57540"/>
        <dbReference type="ChEBI" id="CHEBI:143222"/>
        <dbReference type="ChEBI" id="CHEBI:189688"/>
    </reaction>
    <physiologicalReaction direction="left-to-right" evidence="11">
        <dbReference type="Rhea" id="RHEA:70632"/>
    </physiologicalReaction>
</comment>
<evidence type="ECO:0000256" key="4">
    <source>
        <dbReference type="ARBA" id="ARBA00022679"/>
    </source>
</evidence>
<dbReference type="Gene3D" id="2.20.28.200">
    <property type="match status" value="1"/>
</dbReference>
<dbReference type="CDD" id="cd01410">
    <property type="entry name" value="SIRT7"/>
    <property type="match status" value="1"/>
</dbReference>
<dbReference type="SUPFAM" id="SSF52467">
    <property type="entry name" value="DHS-like NAD/FAD-binding domain"/>
    <property type="match status" value="1"/>
</dbReference>
<evidence type="ECO:0000256" key="11">
    <source>
        <dbReference type="ARBA" id="ARBA00050237"/>
    </source>
</evidence>
<feature type="binding site" evidence="15">
    <location>
        <position position="104"/>
    </location>
    <ligand>
        <name>Zn(2+)</name>
        <dbReference type="ChEBI" id="CHEBI:29105"/>
    </ligand>
</feature>
<keyword evidence="18" id="KW-1185">Reference proteome</keyword>
<evidence type="ECO:0000256" key="9">
    <source>
        <dbReference type="ARBA" id="ARBA00041832"/>
    </source>
</evidence>
<evidence type="ECO:0000256" key="5">
    <source>
        <dbReference type="ARBA" id="ARBA00022723"/>
    </source>
</evidence>
<evidence type="ECO:0000256" key="10">
    <source>
        <dbReference type="ARBA" id="ARBA00043038"/>
    </source>
</evidence>
<evidence type="ECO:0000256" key="13">
    <source>
        <dbReference type="ARBA" id="ARBA00051399"/>
    </source>
</evidence>
<evidence type="ECO:0000256" key="8">
    <source>
        <dbReference type="ARBA" id="ARBA00038170"/>
    </source>
</evidence>
<feature type="non-terminal residue" evidence="17">
    <location>
        <position position="308"/>
    </location>
</feature>
<comment type="catalytic activity">
    <reaction evidence="14">
        <text>N(6)-glutaryl-L-lysyl-[protein] + NAD(+) + H2O = 2''-O-glutaryl-ADP-D-ribose + nicotinamide + L-lysyl-[protein]</text>
        <dbReference type="Rhea" id="RHEA:47664"/>
        <dbReference type="Rhea" id="RHEA-COMP:9752"/>
        <dbReference type="Rhea" id="RHEA-COMP:11875"/>
        <dbReference type="ChEBI" id="CHEBI:15377"/>
        <dbReference type="ChEBI" id="CHEBI:17154"/>
        <dbReference type="ChEBI" id="CHEBI:29969"/>
        <dbReference type="ChEBI" id="CHEBI:57540"/>
        <dbReference type="ChEBI" id="CHEBI:87828"/>
        <dbReference type="ChEBI" id="CHEBI:87829"/>
    </reaction>
    <physiologicalReaction direction="left-to-right" evidence="14">
        <dbReference type="Rhea" id="RHEA:47665"/>
    </physiologicalReaction>
</comment>
<dbReference type="InterPro" id="IPR029035">
    <property type="entry name" value="DHS-like_NAD/FAD-binding_dom"/>
</dbReference>
<dbReference type="InterPro" id="IPR050134">
    <property type="entry name" value="NAD-dep_sirtuin_deacylases"/>
</dbReference>
<keyword evidence="3" id="KW-0597">Phosphoprotein</keyword>
<evidence type="ECO:0000256" key="14">
    <source>
        <dbReference type="ARBA" id="ARBA00052763"/>
    </source>
</evidence>
<keyword evidence="6 15" id="KW-0862">Zinc</keyword>
<evidence type="ECO:0000313" key="17">
    <source>
        <dbReference type="EMBL" id="KAG7168886.1"/>
    </source>
</evidence>
<evidence type="ECO:0000256" key="15">
    <source>
        <dbReference type="PROSITE-ProRule" id="PRU00236"/>
    </source>
</evidence>
<dbReference type="GO" id="GO:0070403">
    <property type="term" value="F:NAD+ binding"/>
    <property type="evidence" value="ECO:0007669"/>
    <property type="project" value="InterPro"/>
</dbReference>
<organism evidence="17 18">
    <name type="scientific">Homarus americanus</name>
    <name type="common">American lobster</name>
    <dbReference type="NCBI Taxonomy" id="6706"/>
    <lineage>
        <taxon>Eukaryota</taxon>
        <taxon>Metazoa</taxon>
        <taxon>Ecdysozoa</taxon>
        <taxon>Arthropoda</taxon>
        <taxon>Crustacea</taxon>
        <taxon>Multicrustacea</taxon>
        <taxon>Malacostraca</taxon>
        <taxon>Eumalacostraca</taxon>
        <taxon>Eucarida</taxon>
        <taxon>Decapoda</taxon>
        <taxon>Pleocyemata</taxon>
        <taxon>Astacidea</taxon>
        <taxon>Nephropoidea</taxon>
        <taxon>Nephropidae</taxon>
        <taxon>Homarus</taxon>
    </lineage>
</organism>
<comment type="similarity">
    <text evidence="8">Belongs to the sirtuin family. Class IV subfamily.</text>
</comment>
<comment type="caution">
    <text evidence="17">The sequence shown here is derived from an EMBL/GenBank/DDBJ whole genome shotgun (WGS) entry which is preliminary data.</text>
</comment>
<feature type="active site" description="Proton acceptor" evidence="15">
    <location>
        <position position="93"/>
    </location>
</feature>
<protein>
    <recommendedName>
        <fullName evidence="2">protein acetyllysine N-acetyltransferase</fullName>
        <ecNumber evidence="2">2.3.1.286</ecNumber>
    </recommendedName>
    <alternativeName>
        <fullName evidence="10">Regulatory protein SIR2 homolog 7</fullName>
    </alternativeName>
    <alternativeName>
        <fullName evidence="9">SIR2-like protein 7</fullName>
    </alternativeName>
</protein>
<dbReference type="GO" id="GO:0046872">
    <property type="term" value="F:metal ion binding"/>
    <property type="evidence" value="ECO:0007669"/>
    <property type="project" value="UniProtKB-KW"/>
</dbReference>
<dbReference type="PROSITE" id="PS50305">
    <property type="entry name" value="SIRTUIN"/>
    <property type="match status" value="1"/>
</dbReference>
<feature type="binding site" evidence="15">
    <location>
        <position position="131"/>
    </location>
    <ligand>
        <name>Zn(2+)</name>
        <dbReference type="ChEBI" id="CHEBI:29105"/>
    </ligand>
</feature>
<sequence>AIHDTEFLVVYTGAGISTAASIPDYRGPNGIWTLLQKGVDIGHHDLSAAEPTLTHMALSALYQQGIVRHVVSQNCDGLHLRSGLPKTAMSEVHGNMYIEVCKHCVPAREYVRTFDLTERTSIYKHTTGRRCYRCGEPLIDTIVHFGERGKLRWPLNWQGACQAANACDTILCLGSSLKVLKKYPWLWQMDRPPKKRPQLYIVNLQWTPKDKDATLKINGKCDEVMALVMKALGYELPIYSRSSDPIFNLATPLHPAEAVTSSRPSLIPPPEDDKELDIEENKDAVVTGYDVRWNEKIQGSDEVNKEFR</sequence>
<evidence type="ECO:0000256" key="7">
    <source>
        <dbReference type="ARBA" id="ARBA00023027"/>
    </source>
</evidence>
<reference evidence="17" key="1">
    <citation type="journal article" date="2021" name="Sci. Adv.">
        <title>The American lobster genome reveals insights on longevity, neural, and immune adaptations.</title>
        <authorList>
            <person name="Polinski J.M."/>
            <person name="Zimin A.V."/>
            <person name="Clark K.F."/>
            <person name="Kohn A.B."/>
            <person name="Sadowski N."/>
            <person name="Timp W."/>
            <person name="Ptitsyn A."/>
            <person name="Khanna P."/>
            <person name="Romanova D.Y."/>
            <person name="Williams P."/>
            <person name="Greenwood S.J."/>
            <person name="Moroz L.L."/>
            <person name="Walt D.R."/>
            <person name="Bodnar A.G."/>
        </authorList>
    </citation>
    <scope>NUCLEOTIDE SEQUENCE</scope>
    <source>
        <strain evidence="17">GMGI-L3</strain>
    </source>
</reference>
<accession>A0A8J5K3V4</accession>
<dbReference type="GO" id="GO:0005634">
    <property type="term" value="C:nucleus"/>
    <property type="evidence" value="ECO:0007669"/>
    <property type="project" value="TreeGrafter"/>
</dbReference>